<organism evidence="2 3">
    <name type="scientific">Aliarcobacter butzleri L348</name>
    <dbReference type="NCBI Taxonomy" id="1447256"/>
    <lineage>
        <taxon>Bacteria</taxon>
        <taxon>Pseudomonadati</taxon>
        <taxon>Campylobacterota</taxon>
        <taxon>Epsilonproteobacteria</taxon>
        <taxon>Campylobacterales</taxon>
        <taxon>Arcobacteraceae</taxon>
        <taxon>Aliarcobacter</taxon>
    </lineage>
</organism>
<name>A0A0G9K576_9BACT</name>
<dbReference type="InterPro" id="IPR013216">
    <property type="entry name" value="Methyltransf_11"/>
</dbReference>
<reference evidence="2 3" key="1">
    <citation type="submission" date="2014-01" db="EMBL/GenBank/DDBJ databases">
        <title>Development of a Comparative Genomic Fingerprinting Assay for High Resolution Genotyping of Arcobacter butzleri.</title>
        <authorList>
            <person name="Webb A.L."/>
            <person name="Inglis G.D."/>
            <person name="Kruczkiewicz P."/>
            <person name="Selinger L.B."/>
            <person name="Taboada E.N."/>
        </authorList>
    </citation>
    <scope>NUCLEOTIDE SEQUENCE [LARGE SCALE GENOMIC DNA]</scope>
    <source>
        <strain evidence="2 3">L348</strain>
    </source>
</reference>
<dbReference type="SUPFAM" id="SSF53335">
    <property type="entry name" value="S-adenosyl-L-methionine-dependent methyltransferases"/>
    <property type="match status" value="1"/>
</dbReference>
<gene>
    <name evidence="2" type="ORF">AA20_04965</name>
</gene>
<dbReference type="Proteomes" id="UP000035514">
    <property type="component" value="Unassembled WGS sequence"/>
</dbReference>
<comment type="caution">
    <text evidence="2">The sequence shown here is derived from an EMBL/GenBank/DDBJ whole genome shotgun (WGS) entry which is preliminary data.</text>
</comment>
<evidence type="ECO:0000313" key="2">
    <source>
        <dbReference type="EMBL" id="KLE00995.1"/>
    </source>
</evidence>
<dbReference type="AlphaFoldDB" id="A0A0G9K576"/>
<evidence type="ECO:0000259" key="1">
    <source>
        <dbReference type="Pfam" id="PF08241"/>
    </source>
</evidence>
<dbReference type="GO" id="GO:0008757">
    <property type="term" value="F:S-adenosylmethionine-dependent methyltransferase activity"/>
    <property type="evidence" value="ECO:0007669"/>
    <property type="project" value="InterPro"/>
</dbReference>
<dbReference type="Pfam" id="PF08241">
    <property type="entry name" value="Methyltransf_11"/>
    <property type="match status" value="1"/>
</dbReference>
<dbReference type="PATRIC" id="fig|1447256.3.peg.966"/>
<dbReference type="SUPFAM" id="SSF53448">
    <property type="entry name" value="Nucleotide-diphospho-sugar transferases"/>
    <property type="match status" value="1"/>
</dbReference>
<dbReference type="Gene3D" id="3.40.50.150">
    <property type="entry name" value="Vaccinia Virus protein VP39"/>
    <property type="match status" value="1"/>
</dbReference>
<dbReference type="RefSeq" id="WP_046996539.1">
    <property type="nucleotide sequence ID" value="NZ_JAIQ01000077.1"/>
</dbReference>
<dbReference type="InterPro" id="IPR029063">
    <property type="entry name" value="SAM-dependent_MTases_sf"/>
</dbReference>
<dbReference type="InterPro" id="IPR029044">
    <property type="entry name" value="Nucleotide-diphossugar_trans"/>
</dbReference>
<dbReference type="PANTHER" id="PTHR43861:SF6">
    <property type="entry name" value="METHYLTRANSFERASE TYPE 11"/>
    <property type="match status" value="1"/>
</dbReference>
<feature type="domain" description="Methyltransferase type 11" evidence="1">
    <location>
        <begin position="245"/>
        <end position="337"/>
    </location>
</feature>
<evidence type="ECO:0000313" key="3">
    <source>
        <dbReference type="Proteomes" id="UP000035514"/>
    </source>
</evidence>
<sequence length="401" mass="47583">MNFIVQASSRSWAGDKEHCMYLLDGYPAIYWTIKRIYENFNSSKIIIIAPEYDRNGELNNLKDFFNDLEIFYGFNESPLRRIIEVTNSFDDEEFFVRINGLNFLFEINYLRNMVILAKEKLLDCIKLNDDFPVHYTCEVYKISALRKLHNLIQNNQIKNYQIHEIHPKFILMQLEIFKTEYYLPSYEIDSINNQLYREKMKQIMFEERQNVENINQMKLGDQLNYHYELAKEFLVSKNIRHGKILDIACGTAKGLQFFLDTELELYGADYDLLLINNNKKQFTETSIIFMKEDIMKTSFKNNMFDIILSMETLEHVNPNKMLFELQRIIKNNGYLILSTPQNSYDGECINPEHLYEYSLKEVIDLVSKYFTIEKIVGLKAGRIYFENDLIGANTMIFAKKI</sequence>
<protein>
    <recommendedName>
        <fullName evidence="1">Methyltransferase type 11 domain-containing protein</fullName>
    </recommendedName>
</protein>
<dbReference type="EMBL" id="JAIQ01000077">
    <property type="protein sequence ID" value="KLE00995.1"/>
    <property type="molecule type" value="Genomic_DNA"/>
</dbReference>
<proteinExistence type="predicted"/>
<dbReference type="PANTHER" id="PTHR43861">
    <property type="entry name" value="TRANS-ACONITATE 2-METHYLTRANSFERASE-RELATED"/>
    <property type="match status" value="1"/>
</dbReference>
<accession>A0A0G9K576</accession>